<name>A0A2U7N2B4_9CAUD</name>
<evidence type="ECO:0000313" key="2">
    <source>
        <dbReference type="Proteomes" id="UP000248142"/>
    </source>
</evidence>
<protein>
    <recommendedName>
        <fullName evidence="3">C2H2-type domain-containing protein</fullName>
    </recommendedName>
</protein>
<evidence type="ECO:0000313" key="1">
    <source>
        <dbReference type="EMBL" id="ASD51950.1"/>
    </source>
</evidence>
<reference evidence="1 2" key="1">
    <citation type="submission" date="2017-04" db="EMBL/GenBank/DDBJ databases">
        <title>Isolation of lytic bacteriophages infecting Pseudomonas strains for biocontrol of fish and shrimp spoilage during chilled storage.</title>
        <authorList>
            <person name="Yang Z."/>
            <person name="Tao X."/>
            <person name="Gao L."/>
            <person name="Rao S."/>
        </authorList>
    </citation>
    <scope>NUCLEOTIDE SEQUENCE [LARGE SCALE GENOMIC DNA]</scope>
</reference>
<organism evidence="1 2">
    <name type="scientific">Pseudomonas phage PspYZU01</name>
    <dbReference type="NCBI Taxonomy" id="1983555"/>
    <lineage>
        <taxon>Viruses</taxon>
        <taxon>Duplodnaviria</taxon>
        <taxon>Heunggongvirae</taxon>
        <taxon>Uroviricota</taxon>
        <taxon>Caudoviricetes</taxon>
        <taxon>Casjensviridae</taxon>
        <taxon>Phobosvirus</taxon>
        <taxon>Phobosvirus PspYZU01</taxon>
    </lineage>
</organism>
<evidence type="ECO:0008006" key="3">
    <source>
        <dbReference type="Google" id="ProtNLM"/>
    </source>
</evidence>
<accession>A0A2U7N2B4</accession>
<gene>
    <name evidence="1" type="ORF">PspYZU01_65</name>
</gene>
<proteinExistence type="predicted"/>
<sequence length="116" mass="12895">MPKPLYCSRCHGKFASPSTLDRHMTKVRAPAGQTRCRLAEEMRYMGMHEDSDGVWFHSDNPRWAWSMGNATLDHRPASTPAPAAVSTLDDLDDLLGADLDDDLLGIEPADELEDLL</sequence>
<dbReference type="EMBL" id="KY971609">
    <property type="protein sequence ID" value="ASD51950.1"/>
    <property type="molecule type" value="Genomic_DNA"/>
</dbReference>
<dbReference type="Proteomes" id="UP000248142">
    <property type="component" value="Segment"/>
</dbReference>
<keyword evidence="2" id="KW-1185">Reference proteome</keyword>